<dbReference type="GO" id="GO:0003723">
    <property type="term" value="F:RNA binding"/>
    <property type="evidence" value="ECO:0007669"/>
    <property type="project" value="UniProtKB-UniRule"/>
</dbReference>
<gene>
    <name evidence="5" type="primary">putative Protein SON</name>
    <name evidence="5" type="ORF">CLUMA_CG003382</name>
</gene>
<evidence type="ECO:0000256" key="1">
    <source>
        <dbReference type="PROSITE-ProRule" id="PRU00266"/>
    </source>
</evidence>
<dbReference type="GO" id="GO:0051726">
    <property type="term" value="P:regulation of cell cycle"/>
    <property type="evidence" value="ECO:0007669"/>
    <property type="project" value="InterPro"/>
</dbReference>
<sequence length="732" mass="82983">MGETALNIKIKQEKVTPEREEEKDDIVKLLESNLFAENDETLDKKDIEPSKTSDQLLEELFGVFGANVSIPDILSNNADVEKKSKKKKKRKHDDSDEETSKKKHKKSKKSKKVKEEPKDEEDKLKDQIKKEKKEKSVKKEPTESRKLSIIIKDSKFKSEVVKPNTSLPSKNKEKDKERSRKSKDRERDKNRKSREKKSSGNVSDISLSDEETYRKMLEYHTSSRWEKEDSYRNSHIREWDRDKYRRGRSRDDNRHSRYHRPRSRSRSRSRNHSPIDKKKLLEIARKNAISMLKSGSLPRSISENAKEKLITKIRHGGQSIEELTNYCKRLSKAENFGELSSFSDSDNDGDGKPRAFHHPFEVKDRGPIVMNIKNSVPIAPKQASEIKAIMSQFPVSSGKQHQKVENTWVPVTTSNTTSTVTTVATISKPIITLQKQIQEQLPELARPKPTPAIEAPPPPPLDPALTKPYDWKSDDHYLSKSVAIIPELAPPPLPPIDVSEVISQRLNAMRKLQENPSDHQANQVLFETQQNMSQWAQSKFTPGQFLGSTNVRVLSAKELATGNQAWARKNQLIDTQPVNSGMGMHLLKKMGWTPGEGLGKEKNGSLTPLLLELKLDKRGLEANEEVLKQKQMNMNRGKKPGQRGGPNAPIPLASLEQKHPVSLLGELASKRKWGAPNYTLVHENGPPHAKNFIFKVQLNGIDYTSPVSANNKKEAKSCVAKFCLQQLGILPS</sequence>
<organism evidence="5 6">
    <name type="scientific">Clunio marinus</name>
    <dbReference type="NCBI Taxonomy" id="568069"/>
    <lineage>
        <taxon>Eukaryota</taxon>
        <taxon>Metazoa</taxon>
        <taxon>Ecdysozoa</taxon>
        <taxon>Arthropoda</taxon>
        <taxon>Hexapoda</taxon>
        <taxon>Insecta</taxon>
        <taxon>Pterygota</taxon>
        <taxon>Neoptera</taxon>
        <taxon>Endopterygota</taxon>
        <taxon>Diptera</taxon>
        <taxon>Nematocera</taxon>
        <taxon>Chironomoidea</taxon>
        <taxon>Chironomidae</taxon>
        <taxon>Clunio</taxon>
    </lineage>
</organism>
<dbReference type="STRING" id="568069.A0A1J1HUE6"/>
<feature type="compositionally biased region" description="Basic residues" evidence="2">
    <location>
        <begin position="101"/>
        <end position="112"/>
    </location>
</feature>
<dbReference type="InterPro" id="IPR014720">
    <property type="entry name" value="dsRBD_dom"/>
</dbReference>
<feature type="compositionally biased region" description="Basic and acidic residues" evidence="2">
    <location>
        <begin position="10"/>
        <end position="23"/>
    </location>
</feature>
<evidence type="ECO:0000259" key="4">
    <source>
        <dbReference type="PROSITE" id="PS50174"/>
    </source>
</evidence>
<feature type="compositionally biased region" description="Basic and acidic residues" evidence="2">
    <location>
        <begin position="113"/>
        <end position="160"/>
    </location>
</feature>
<proteinExistence type="predicted"/>
<dbReference type="Pfam" id="PF00035">
    <property type="entry name" value="dsrm"/>
    <property type="match status" value="1"/>
</dbReference>
<keyword evidence="1" id="KW-0694">RNA-binding</keyword>
<dbReference type="Proteomes" id="UP000183832">
    <property type="component" value="Unassembled WGS sequence"/>
</dbReference>
<keyword evidence="6" id="KW-1185">Reference proteome</keyword>
<dbReference type="PANTHER" id="PTHR46528">
    <property type="entry name" value="PROTEIN SON"/>
    <property type="match status" value="1"/>
</dbReference>
<dbReference type="PROSITE" id="PS50137">
    <property type="entry name" value="DS_RBD"/>
    <property type="match status" value="1"/>
</dbReference>
<dbReference type="CDD" id="cd19870">
    <property type="entry name" value="DSRM_SON-like"/>
    <property type="match status" value="1"/>
</dbReference>
<dbReference type="InterPro" id="IPR032922">
    <property type="entry name" value="SON"/>
</dbReference>
<dbReference type="OrthoDB" id="786951at2759"/>
<evidence type="ECO:0000313" key="6">
    <source>
        <dbReference type="Proteomes" id="UP000183832"/>
    </source>
</evidence>
<feature type="domain" description="DRBM" evidence="3">
    <location>
        <begin position="659"/>
        <end position="729"/>
    </location>
</feature>
<feature type="compositionally biased region" description="Basic and acidic residues" evidence="2">
    <location>
        <begin position="211"/>
        <end position="255"/>
    </location>
</feature>
<dbReference type="SMART" id="SM00358">
    <property type="entry name" value="DSRM"/>
    <property type="match status" value="1"/>
</dbReference>
<feature type="region of interest" description="Disordered" evidence="2">
    <location>
        <begin position="1"/>
        <end position="23"/>
    </location>
</feature>
<feature type="region of interest" description="Disordered" evidence="2">
    <location>
        <begin position="72"/>
        <end position="279"/>
    </location>
</feature>
<evidence type="ECO:0000256" key="2">
    <source>
        <dbReference type="SAM" id="MobiDB-lite"/>
    </source>
</evidence>
<evidence type="ECO:0000313" key="5">
    <source>
        <dbReference type="EMBL" id="CRK89777.1"/>
    </source>
</evidence>
<dbReference type="Gene3D" id="3.30.160.20">
    <property type="match status" value="1"/>
</dbReference>
<dbReference type="InterPro" id="IPR000467">
    <property type="entry name" value="G_patch_dom"/>
</dbReference>
<evidence type="ECO:0000259" key="3">
    <source>
        <dbReference type="PROSITE" id="PS50137"/>
    </source>
</evidence>
<dbReference type="GO" id="GO:0048024">
    <property type="term" value="P:regulation of mRNA splicing, via spliceosome"/>
    <property type="evidence" value="ECO:0007669"/>
    <property type="project" value="TreeGrafter"/>
</dbReference>
<protein>
    <submittedName>
        <fullName evidence="5">CLUMA_CG003382, isoform A</fullName>
    </submittedName>
</protein>
<dbReference type="PROSITE" id="PS50174">
    <property type="entry name" value="G_PATCH"/>
    <property type="match status" value="1"/>
</dbReference>
<reference evidence="5 6" key="1">
    <citation type="submission" date="2015-04" db="EMBL/GenBank/DDBJ databases">
        <authorList>
            <person name="Syromyatnikov M.Y."/>
            <person name="Popov V.N."/>
        </authorList>
    </citation>
    <scope>NUCLEOTIDE SEQUENCE [LARGE SCALE GENOMIC DNA]</scope>
</reference>
<dbReference type="SUPFAM" id="SSF54768">
    <property type="entry name" value="dsRNA-binding domain-like"/>
    <property type="match status" value="1"/>
</dbReference>
<dbReference type="SMART" id="SM00443">
    <property type="entry name" value="G_patch"/>
    <property type="match status" value="1"/>
</dbReference>
<feature type="domain" description="G-patch" evidence="4">
    <location>
        <begin position="579"/>
        <end position="625"/>
    </location>
</feature>
<dbReference type="AlphaFoldDB" id="A0A1J1HUE6"/>
<dbReference type="Pfam" id="PF01585">
    <property type="entry name" value="G-patch"/>
    <property type="match status" value="1"/>
</dbReference>
<dbReference type="PANTHER" id="PTHR46528:SF1">
    <property type="entry name" value="PROTEIN SON"/>
    <property type="match status" value="1"/>
</dbReference>
<feature type="compositionally biased region" description="Basic residues" evidence="2">
    <location>
        <begin position="256"/>
        <end position="271"/>
    </location>
</feature>
<dbReference type="EMBL" id="CVRI01000014">
    <property type="protein sequence ID" value="CRK89777.1"/>
    <property type="molecule type" value="Genomic_DNA"/>
</dbReference>
<accession>A0A1J1HUE6</accession>
<feature type="compositionally biased region" description="Basic and acidic residues" evidence="2">
    <location>
        <begin position="170"/>
        <end position="189"/>
    </location>
</feature>
<name>A0A1J1HUE6_9DIPT</name>